<dbReference type="PANTHER" id="PTHR32089:SF112">
    <property type="entry name" value="LYSOZYME-LIKE PROTEIN-RELATED"/>
    <property type="match status" value="1"/>
</dbReference>
<sequence length="641" mass="66140">MCYERTRERAFACRPAGPRGVGSAGRRTSCILVVGGRMRLSLQLRLTLTTVVGFVLVVLAANVAVSWRLADLTGTAREQVAKVRRDLGSAEASAARADLESLDRVLAALPGQAVAVSAGAGGVCAAGIVLVFLALIGRHLMTPLDMLAAYADRVAQGRAEPLPDDPRFIGRLGRLKASLEAMVAAMAGQLALVRDHAAEADAQAAVAEKAGREARLAVKKDAVRRQGMLGAGETLEGVADSIKQATGSLRQDARDVSAGAEEQKTRVDDTAADVDVMVEATVAVARAAEQAAGAAEQARRRAAAGAAVVDDSVAAIGRVSTLAAALKDNMAGLGRQAESIGQVMTVISDIADQTNLLALNAAIEAARAGEAGRGFAVVADEVRKLAEKTMTATKEVGQVIQAIQAGAFDNIRGMDQAGAAVDDATSLAGQSRAALGEIVALSGDAAGQVGEIARSCEAQVAAGERVQSAVGRIRDLSLRTADGMARSAATIEALGGEIEELIKLNGVFKLIGQGAAQDAVEALAAAPAMAALDREGMERLMRRALTDNAFLELLYATDAKGVQVTENIAPAGFKSTSTASMVGKNWSSRPWFTSVRENQGTAISPIYLSEASGEYCLTISVPIHQGDQVVGVLGADIKVFG</sequence>
<dbReference type="KEGG" id="dma:DMR_08050"/>
<evidence type="ECO:0000256" key="1">
    <source>
        <dbReference type="ARBA" id="ARBA00023224"/>
    </source>
</evidence>
<dbReference type="PANTHER" id="PTHR32089">
    <property type="entry name" value="METHYL-ACCEPTING CHEMOTAXIS PROTEIN MCPB"/>
    <property type="match status" value="1"/>
</dbReference>
<keyword evidence="4" id="KW-1133">Transmembrane helix</keyword>
<organism evidence="7 8">
    <name type="scientific">Solidesulfovibrio magneticus (strain ATCC 700980 / DSM 13731 / RS-1)</name>
    <name type="common">Desulfovibrio magneticus</name>
    <dbReference type="NCBI Taxonomy" id="573370"/>
    <lineage>
        <taxon>Bacteria</taxon>
        <taxon>Pseudomonadati</taxon>
        <taxon>Thermodesulfobacteriota</taxon>
        <taxon>Desulfovibrionia</taxon>
        <taxon>Desulfovibrionales</taxon>
        <taxon>Desulfovibrionaceae</taxon>
        <taxon>Solidesulfovibrio</taxon>
    </lineage>
</organism>
<proteinExistence type="inferred from homology"/>
<dbReference type="AlphaFoldDB" id="C4XJU1"/>
<evidence type="ECO:0000256" key="2">
    <source>
        <dbReference type="ARBA" id="ARBA00029447"/>
    </source>
</evidence>
<evidence type="ECO:0000256" key="3">
    <source>
        <dbReference type="PROSITE-ProRule" id="PRU00284"/>
    </source>
</evidence>
<dbReference type="Gene3D" id="1.10.287.950">
    <property type="entry name" value="Methyl-accepting chemotaxis protein"/>
    <property type="match status" value="1"/>
</dbReference>
<evidence type="ECO:0000259" key="6">
    <source>
        <dbReference type="PROSITE" id="PS50885"/>
    </source>
</evidence>
<dbReference type="PROSITE" id="PS50885">
    <property type="entry name" value="HAMP"/>
    <property type="match status" value="1"/>
</dbReference>
<dbReference type="Pfam" id="PF00015">
    <property type="entry name" value="MCPsignal"/>
    <property type="match status" value="1"/>
</dbReference>
<evidence type="ECO:0000313" key="7">
    <source>
        <dbReference type="EMBL" id="BAH74296.1"/>
    </source>
</evidence>
<dbReference type="SUPFAM" id="SSF103190">
    <property type="entry name" value="Sensory domain-like"/>
    <property type="match status" value="1"/>
</dbReference>
<dbReference type="Proteomes" id="UP000009071">
    <property type="component" value="Chromosome"/>
</dbReference>
<evidence type="ECO:0000313" key="8">
    <source>
        <dbReference type="Proteomes" id="UP000009071"/>
    </source>
</evidence>
<keyword evidence="1 3" id="KW-0807">Transducer</keyword>
<reference evidence="7 8" key="1">
    <citation type="journal article" date="2009" name="Genome Res.">
        <title>Whole genome sequence of Desulfovibrio magneticus strain RS-1 revealed common gene clusters in magnetotactic bacteria.</title>
        <authorList>
            <person name="Nakazawa H."/>
            <person name="Arakaki A."/>
            <person name="Narita-Yamada S."/>
            <person name="Yashiro I."/>
            <person name="Jinno K."/>
            <person name="Aoki N."/>
            <person name="Tsuruyama A."/>
            <person name="Okamura Y."/>
            <person name="Tanikawa S."/>
            <person name="Fujita N."/>
            <person name="Takeyama H."/>
            <person name="Matsunaga T."/>
        </authorList>
    </citation>
    <scope>NUCLEOTIDE SEQUENCE [LARGE SCALE GENOMIC DNA]</scope>
    <source>
        <strain evidence="8">ATCC 700980 / DSM 13731 / RS-1</strain>
    </source>
</reference>
<dbReference type="InterPro" id="IPR004089">
    <property type="entry name" value="MCPsignal_dom"/>
</dbReference>
<dbReference type="InterPro" id="IPR029151">
    <property type="entry name" value="Sensor-like_sf"/>
</dbReference>
<dbReference type="EMBL" id="AP010904">
    <property type="protein sequence ID" value="BAH74296.1"/>
    <property type="molecule type" value="Genomic_DNA"/>
</dbReference>
<dbReference type="STRING" id="573370.DMR_08050"/>
<evidence type="ECO:0000259" key="5">
    <source>
        <dbReference type="PROSITE" id="PS50111"/>
    </source>
</evidence>
<gene>
    <name evidence="7" type="ordered locus">DMR_08050</name>
</gene>
<dbReference type="eggNOG" id="COG0840">
    <property type="taxonomic scope" value="Bacteria"/>
</dbReference>
<accession>C4XJU1</accession>
<dbReference type="PROSITE" id="PS50111">
    <property type="entry name" value="CHEMOTAXIS_TRANSDUC_2"/>
    <property type="match status" value="1"/>
</dbReference>
<feature type="transmembrane region" description="Helical" evidence="4">
    <location>
        <begin position="46"/>
        <end position="67"/>
    </location>
</feature>
<comment type="similarity">
    <text evidence="2">Belongs to the methyl-accepting chemotaxis (MCP) protein family.</text>
</comment>
<dbReference type="Gene3D" id="3.30.450.20">
    <property type="entry name" value="PAS domain"/>
    <property type="match status" value="1"/>
</dbReference>
<name>C4XJU1_SOLM1</name>
<dbReference type="HOGENOM" id="CLU_028660_0_0_7"/>
<dbReference type="CDD" id="cd12913">
    <property type="entry name" value="PDC1_MCP_like"/>
    <property type="match status" value="1"/>
</dbReference>
<dbReference type="GO" id="GO:0007165">
    <property type="term" value="P:signal transduction"/>
    <property type="evidence" value="ECO:0007669"/>
    <property type="project" value="UniProtKB-KW"/>
</dbReference>
<keyword evidence="8" id="KW-1185">Reference proteome</keyword>
<dbReference type="InterPro" id="IPR003660">
    <property type="entry name" value="HAMP_dom"/>
</dbReference>
<keyword evidence="4" id="KW-0472">Membrane</keyword>
<feature type="domain" description="Methyl-accepting transducer" evidence="5">
    <location>
        <begin position="238"/>
        <end position="474"/>
    </location>
</feature>
<protein>
    <submittedName>
        <fullName evidence="7">Methyl-accepting chemotaxis protein</fullName>
    </submittedName>
</protein>
<dbReference type="SUPFAM" id="SSF58104">
    <property type="entry name" value="Methyl-accepting chemotaxis protein (MCP) signaling domain"/>
    <property type="match status" value="1"/>
</dbReference>
<keyword evidence="4" id="KW-0812">Transmembrane</keyword>
<dbReference type="Pfam" id="PF22673">
    <property type="entry name" value="MCP-like_PDC_1"/>
    <property type="match status" value="1"/>
</dbReference>
<feature type="domain" description="HAMP" evidence="6">
    <location>
        <begin position="138"/>
        <end position="191"/>
    </location>
</feature>
<dbReference type="SMART" id="SM00283">
    <property type="entry name" value="MA"/>
    <property type="match status" value="1"/>
</dbReference>
<dbReference type="GO" id="GO:0016020">
    <property type="term" value="C:membrane"/>
    <property type="evidence" value="ECO:0007669"/>
    <property type="project" value="InterPro"/>
</dbReference>
<feature type="transmembrane region" description="Helical" evidence="4">
    <location>
        <begin position="113"/>
        <end position="136"/>
    </location>
</feature>
<evidence type="ECO:0000256" key="4">
    <source>
        <dbReference type="SAM" id="Phobius"/>
    </source>
</evidence>